<dbReference type="Proteomes" id="UP000248584">
    <property type="component" value="Unassembled WGS sequence"/>
</dbReference>
<sequence>MHKVHSIPIDLCQYALKNRKINELKLFIHLKDISSGHIKFSNTIFDYKIDWAEDLGLNHKTIKKCLKWLIEEKWLTINNKRKSIRVVGYRQLKRKMMFDNNSSALWESEDYNMFKPFCCSAVISFYRNKKRFIDHRRSATNMERASMNRKRDKDFYSIPIQYIATCIGVSKTTANSYIKIAIESGMIEVKKDIKTLKTETGKPITLEHYSSLKISYKGYVFNGRLRRGKKYVKLICANRIKSNLHLKHKRYS</sequence>
<evidence type="ECO:0000313" key="2">
    <source>
        <dbReference type="Proteomes" id="UP000248584"/>
    </source>
</evidence>
<protein>
    <submittedName>
        <fullName evidence="1">Uncharacterized protein</fullName>
    </submittedName>
</protein>
<reference evidence="1 2" key="1">
    <citation type="submission" date="2018-06" db="EMBL/GenBank/DDBJ databases">
        <title>Genomic Encyclopedia of Archaeal and Bacterial Type Strains, Phase II (KMG-II): from individual species to whole genera.</title>
        <authorList>
            <person name="Goeker M."/>
        </authorList>
    </citation>
    <scope>NUCLEOTIDE SEQUENCE [LARGE SCALE GENOMIC DNA]</scope>
    <source>
        <strain evidence="1 2">DSM 17205</strain>
    </source>
</reference>
<dbReference type="EMBL" id="QKZR01000001">
    <property type="protein sequence ID" value="PZX43646.1"/>
    <property type="molecule type" value="Genomic_DNA"/>
</dbReference>
<comment type="caution">
    <text evidence="1">The sequence shown here is derived from an EMBL/GenBank/DDBJ whole genome shotgun (WGS) entry which is preliminary data.</text>
</comment>
<proteinExistence type="predicted"/>
<accession>A0ABX5Q1A3</accession>
<dbReference type="RefSeq" id="WP_015361466.1">
    <property type="nucleotide sequence ID" value="NZ_QKZR01000001.1"/>
</dbReference>
<gene>
    <name evidence="1" type="ORF">LX97_00647</name>
</gene>
<organism evidence="1 2">
    <name type="scientific">Nonlabens dokdonensis</name>
    <dbReference type="NCBI Taxonomy" id="328515"/>
    <lineage>
        <taxon>Bacteria</taxon>
        <taxon>Pseudomonadati</taxon>
        <taxon>Bacteroidota</taxon>
        <taxon>Flavobacteriia</taxon>
        <taxon>Flavobacteriales</taxon>
        <taxon>Flavobacteriaceae</taxon>
        <taxon>Nonlabens</taxon>
    </lineage>
</organism>
<name>A0ABX5Q1A3_9FLAO</name>
<keyword evidence="2" id="KW-1185">Reference proteome</keyword>
<evidence type="ECO:0000313" key="1">
    <source>
        <dbReference type="EMBL" id="PZX43646.1"/>
    </source>
</evidence>